<dbReference type="EMBL" id="LAVV01014977">
    <property type="protein sequence ID" value="KNZ44269.1"/>
    <property type="molecule type" value="Genomic_DNA"/>
</dbReference>
<gene>
    <name evidence="1" type="ORF">VP01_9335g1</name>
</gene>
<dbReference type="Proteomes" id="UP000037035">
    <property type="component" value="Unassembled WGS sequence"/>
</dbReference>
<dbReference type="AlphaFoldDB" id="A0A0L6U6X4"/>
<comment type="caution">
    <text evidence="1">The sequence shown here is derived from an EMBL/GenBank/DDBJ whole genome shotgun (WGS) entry which is preliminary data.</text>
</comment>
<dbReference type="OrthoDB" id="1745472at2759"/>
<organism evidence="1 2">
    <name type="scientific">Puccinia sorghi</name>
    <dbReference type="NCBI Taxonomy" id="27349"/>
    <lineage>
        <taxon>Eukaryota</taxon>
        <taxon>Fungi</taxon>
        <taxon>Dikarya</taxon>
        <taxon>Basidiomycota</taxon>
        <taxon>Pucciniomycotina</taxon>
        <taxon>Pucciniomycetes</taxon>
        <taxon>Pucciniales</taxon>
        <taxon>Pucciniaceae</taxon>
        <taxon>Puccinia</taxon>
    </lineage>
</organism>
<feature type="non-terminal residue" evidence="1">
    <location>
        <position position="177"/>
    </location>
</feature>
<evidence type="ECO:0000313" key="1">
    <source>
        <dbReference type="EMBL" id="KNZ44269.1"/>
    </source>
</evidence>
<keyword evidence="2" id="KW-1185">Reference proteome</keyword>
<dbReference type="VEuPathDB" id="FungiDB:VP01_9335g1"/>
<reference evidence="1 2" key="1">
    <citation type="submission" date="2015-08" db="EMBL/GenBank/DDBJ databases">
        <title>Next Generation Sequencing and Analysis of the Genome of Puccinia sorghi L Schw, the Causal Agent of Maize Common Rust.</title>
        <authorList>
            <person name="Rochi L."/>
            <person name="Burguener G."/>
            <person name="Darino M."/>
            <person name="Turjanski A."/>
            <person name="Kreff E."/>
            <person name="Dieguez M.J."/>
            <person name="Sacco F."/>
        </authorList>
    </citation>
    <scope>NUCLEOTIDE SEQUENCE [LARGE SCALE GENOMIC DNA]</scope>
    <source>
        <strain evidence="1 2">RO10H11247</strain>
    </source>
</reference>
<proteinExistence type="predicted"/>
<sequence length="177" mass="20112">FFFPQHTRQIYVFTSPSKVPNDWPRRKLSEKLRHASTPQLANKTPLPLNQIPLPLPPPIPWCLPNPNPLMGPVAPLPMHLLARLASMLDIRLVDEGLHSNLVSDILNGEQVVFFRSSFFDCNSRHHPKVALRNLCQTGAVLAYTQDFNKHTHTVGWANTPLMSLYQHSLKENIQLAM</sequence>
<evidence type="ECO:0000313" key="2">
    <source>
        <dbReference type="Proteomes" id="UP000037035"/>
    </source>
</evidence>
<accession>A0A0L6U6X4</accession>
<name>A0A0L6U6X4_9BASI</name>
<protein>
    <submittedName>
        <fullName evidence="1">Uncharacterized protein</fullName>
    </submittedName>
</protein>
<feature type="non-terminal residue" evidence="1">
    <location>
        <position position="1"/>
    </location>
</feature>